<dbReference type="PANTHER" id="PTHR31973:SF187">
    <property type="entry name" value="MUTATOR TRANSPOSASE MUDRA PROTEIN"/>
    <property type="match status" value="1"/>
</dbReference>
<name>A0AAE0ASV6_9ROSI</name>
<proteinExistence type="predicted"/>
<dbReference type="EMBL" id="JANJYJ010000003">
    <property type="protein sequence ID" value="KAK3223223.1"/>
    <property type="molecule type" value="Genomic_DNA"/>
</dbReference>
<accession>A0AAE0ASV6</accession>
<dbReference type="AlphaFoldDB" id="A0AAE0ASV6"/>
<protein>
    <submittedName>
        <fullName evidence="2">Uncharacterized protein</fullName>
    </submittedName>
</protein>
<dbReference type="EMBL" id="JANJYJ010000003">
    <property type="protein sequence ID" value="KAK3223235.1"/>
    <property type="molecule type" value="Genomic_DNA"/>
</dbReference>
<reference evidence="2" key="1">
    <citation type="journal article" date="2023" name="Plant J.">
        <title>Genome sequences and population genomics provide insights into the demographic history, inbreeding, and mutation load of two 'living fossil' tree species of Dipteronia.</title>
        <authorList>
            <person name="Feng Y."/>
            <person name="Comes H.P."/>
            <person name="Chen J."/>
            <person name="Zhu S."/>
            <person name="Lu R."/>
            <person name="Zhang X."/>
            <person name="Li P."/>
            <person name="Qiu J."/>
            <person name="Olsen K.M."/>
            <person name="Qiu Y."/>
        </authorList>
    </citation>
    <scope>NUCLEOTIDE SEQUENCE</scope>
    <source>
        <strain evidence="2">NBL</strain>
    </source>
</reference>
<comment type="caution">
    <text evidence="2">The sequence shown here is derived from an EMBL/GenBank/DDBJ whole genome shotgun (WGS) entry which is preliminary data.</text>
</comment>
<sequence length="155" mass="18281">MKKKQLCQRVLKNFEASTSWIVRKLGDKIRRNPGIPIDMLENELRTKYQMEVHRHRLYRAKQAALGSLKEDHARCYGMMRQSINLWDHNEAMTAIKKLDVKAFQWFSDIDTKVWCAHAWDIEVKCDHATNNLSEAFNSWIGKLRNQPVLTLLENL</sequence>
<evidence type="ECO:0000313" key="1">
    <source>
        <dbReference type="EMBL" id="KAK3223223.1"/>
    </source>
</evidence>
<dbReference type="Proteomes" id="UP001281410">
    <property type="component" value="Unassembled WGS sequence"/>
</dbReference>
<dbReference type="PANTHER" id="PTHR31973">
    <property type="entry name" value="POLYPROTEIN, PUTATIVE-RELATED"/>
    <property type="match status" value="1"/>
</dbReference>
<keyword evidence="3" id="KW-1185">Reference proteome</keyword>
<evidence type="ECO:0000313" key="3">
    <source>
        <dbReference type="Proteomes" id="UP001281410"/>
    </source>
</evidence>
<organism evidence="2 3">
    <name type="scientific">Dipteronia sinensis</name>
    <dbReference type="NCBI Taxonomy" id="43782"/>
    <lineage>
        <taxon>Eukaryota</taxon>
        <taxon>Viridiplantae</taxon>
        <taxon>Streptophyta</taxon>
        <taxon>Embryophyta</taxon>
        <taxon>Tracheophyta</taxon>
        <taxon>Spermatophyta</taxon>
        <taxon>Magnoliopsida</taxon>
        <taxon>eudicotyledons</taxon>
        <taxon>Gunneridae</taxon>
        <taxon>Pentapetalae</taxon>
        <taxon>rosids</taxon>
        <taxon>malvids</taxon>
        <taxon>Sapindales</taxon>
        <taxon>Sapindaceae</taxon>
        <taxon>Hippocastanoideae</taxon>
        <taxon>Acereae</taxon>
        <taxon>Dipteronia</taxon>
    </lineage>
</organism>
<gene>
    <name evidence="1" type="ORF">Dsin_010248</name>
    <name evidence="2" type="ORF">Dsin_010260</name>
</gene>
<evidence type="ECO:0000313" key="2">
    <source>
        <dbReference type="EMBL" id="KAK3223235.1"/>
    </source>
</evidence>